<accession>A0A6P5KF92</accession>
<dbReference type="AlphaFoldDB" id="A0A6P5KF92"/>
<evidence type="ECO:0000313" key="3">
    <source>
        <dbReference type="RefSeq" id="XP_020844235.1"/>
    </source>
</evidence>
<dbReference type="Proteomes" id="UP000515140">
    <property type="component" value="Unplaced"/>
</dbReference>
<dbReference type="RefSeq" id="XP_020844235.1">
    <property type="nucleotide sequence ID" value="XM_020988576.1"/>
</dbReference>
<dbReference type="SMART" id="SM00671">
    <property type="entry name" value="SEL1"/>
    <property type="match status" value="1"/>
</dbReference>
<name>A0A6P5KF92_PHACI</name>
<gene>
    <name evidence="3" type="primary">LOC110209847</name>
</gene>
<evidence type="ECO:0000313" key="2">
    <source>
        <dbReference type="Proteomes" id="UP000515140"/>
    </source>
</evidence>
<protein>
    <submittedName>
        <fullName evidence="3">Uncharacterized protein LOC110209847 isoform X2</fullName>
    </submittedName>
</protein>
<feature type="region of interest" description="Disordered" evidence="1">
    <location>
        <begin position="1"/>
        <end position="27"/>
    </location>
</feature>
<dbReference type="GeneID" id="110209847"/>
<reference evidence="3" key="1">
    <citation type="submission" date="2025-08" db="UniProtKB">
        <authorList>
            <consortium name="RefSeq"/>
        </authorList>
    </citation>
    <scope>IDENTIFICATION</scope>
    <source>
        <tissue evidence="3">Spleen</tissue>
    </source>
</reference>
<dbReference type="InterPro" id="IPR006597">
    <property type="entry name" value="Sel1-like"/>
</dbReference>
<keyword evidence="2" id="KW-1185">Reference proteome</keyword>
<sequence length="147" mass="16916">MAPSLLQKQKGRPQTRNSESFRPWMPQWTKKHAPDPWSKCEVMLVMGSLVFLLYIWQYHDNFHFQVVHLYAHLGYPNAQHILGQRYLKGAGVVKNEEMAMHWFREVEMLLGVAAGQGLPEAQELLEKLIQGRNKLSPAESPGSSHRP</sequence>
<dbReference type="SUPFAM" id="SSF81901">
    <property type="entry name" value="HCP-like"/>
    <property type="match status" value="1"/>
</dbReference>
<proteinExistence type="predicted"/>
<organism evidence="2 3">
    <name type="scientific">Phascolarctos cinereus</name>
    <name type="common">Koala</name>
    <dbReference type="NCBI Taxonomy" id="38626"/>
    <lineage>
        <taxon>Eukaryota</taxon>
        <taxon>Metazoa</taxon>
        <taxon>Chordata</taxon>
        <taxon>Craniata</taxon>
        <taxon>Vertebrata</taxon>
        <taxon>Euteleostomi</taxon>
        <taxon>Mammalia</taxon>
        <taxon>Metatheria</taxon>
        <taxon>Diprotodontia</taxon>
        <taxon>Phascolarctidae</taxon>
        <taxon>Phascolarctos</taxon>
    </lineage>
</organism>
<evidence type="ECO:0000256" key="1">
    <source>
        <dbReference type="SAM" id="MobiDB-lite"/>
    </source>
</evidence>
<dbReference type="InterPro" id="IPR011990">
    <property type="entry name" value="TPR-like_helical_dom_sf"/>
</dbReference>
<dbReference type="Gene3D" id="1.25.40.10">
    <property type="entry name" value="Tetratricopeptide repeat domain"/>
    <property type="match status" value="1"/>
</dbReference>